<evidence type="ECO:0000256" key="4">
    <source>
        <dbReference type="ARBA" id="ARBA00022898"/>
    </source>
</evidence>
<evidence type="ECO:0000256" key="5">
    <source>
        <dbReference type="ARBA" id="ARBA00037999"/>
    </source>
</evidence>
<evidence type="ECO:0000256" key="3">
    <source>
        <dbReference type="ARBA" id="ARBA00022679"/>
    </source>
</evidence>
<reference evidence="6" key="1">
    <citation type="journal article" date="2014" name="Front. Microbiol.">
        <title>High frequency of phylogenetically diverse reductive dehalogenase-homologous genes in deep subseafloor sedimentary metagenomes.</title>
        <authorList>
            <person name="Kawai M."/>
            <person name="Futagami T."/>
            <person name="Toyoda A."/>
            <person name="Takaki Y."/>
            <person name="Nishi S."/>
            <person name="Hori S."/>
            <person name="Arai W."/>
            <person name="Tsubouchi T."/>
            <person name="Morono Y."/>
            <person name="Uchiyama I."/>
            <person name="Ito T."/>
            <person name="Fujiyama A."/>
            <person name="Inagaki F."/>
            <person name="Takami H."/>
        </authorList>
    </citation>
    <scope>NUCLEOTIDE SEQUENCE</scope>
    <source>
        <strain evidence="6">Expedition CK06-06</strain>
    </source>
</reference>
<keyword evidence="4" id="KW-0663">Pyridoxal phosphate</keyword>
<gene>
    <name evidence="6" type="ORF">S01H4_31925</name>
</gene>
<dbReference type="EMBL" id="BART01016629">
    <property type="protein sequence ID" value="GAG84169.1"/>
    <property type="molecule type" value="Genomic_DNA"/>
</dbReference>
<dbReference type="FunFam" id="3.40.640.10:FF:000090">
    <property type="entry name" value="Pyridoxal phosphate-dependent aminotransferase"/>
    <property type="match status" value="1"/>
</dbReference>
<keyword evidence="3" id="KW-0808">Transferase</keyword>
<keyword evidence="2" id="KW-0032">Aminotransferase</keyword>
<evidence type="ECO:0000313" key="6">
    <source>
        <dbReference type="EMBL" id="GAG84169.1"/>
    </source>
</evidence>
<dbReference type="Gene3D" id="3.90.1150.10">
    <property type="entry name" value="Aspartate Aminotransferase, domain 1"/>
    <property type="match status" value="1"/>
</dbReference>
<dbReference type="SUPFAM" id="SSF53383">
    <property type="entry name" value="PLP-dependent transferases"/>
    <property type="match status" value="1"/>
</dbReference>
<dbReference type="InterPro" id="IPR015421">
    <property type="entry name" value="PyrdxlP-dep_Trfase_major"/>
</dbReference>
<dbReference type="GO" id="GO:0008483">
    <property type="term" value="F:transaminase activity"/>
    <property type="evidence" value="ECO:0007669"/>
    <property type="project" value="UniProtKB-KW"/>
</dbReference>
<dbReference type="InterPro" id="IPR015422">
    <property type="entry name" value="PyrdxlP-dep_Trfase_small"/>
</dbReference>
<dbReference type="PANTHER" id="PTHR30244:SF34">
    <property type="entry name" value="DTDP-4-AMINO-4,6-DIDEOXYGALACTOSE TRANSAMINASE"/>
    <property type="match status" value="1"/>
</dbReference>
<protein>
    <recommendedName>
        <fullName evidence="7">DegT/DnrJ/EryC1/StrS family aminotransferase</fullName>
    </recommendedName>
</protein>
<accession>X1ANC5</accession>
<comment type="caution">
    <text evidence="6">The sequence shown here is derived from an EMBL/GenBank/DDBJ whole genome shotgun (WGS) entry which is preliminary data.</text>
</comment>
<dbReference type="GO" id="GO:0030170">
    <property type="term" value="F:pyridoxal phosphate binding"/>
    <property type="evidence" value="ECO:0007669"/>
    <property type="project" value="TreeGrafter"/>
</dbReference>
<name>X1ANC5_9ZZZZ</name>
<organism evidence="6">
    <name type="scientific">marine sediment metagenome</name>
    <dbReference type="NCBI Taxonomy" id="412755"/>
    <lineage>
        <taxon>unclassified sequences</taxon>
        <taxon>metagenomes</taxon>
        <taxon>ecological metagenomes</taxon>
    </lineage>
</organism>
<dbReference type="Gene3D" id="3.40.640.10">
    <property type="entry name" value="Type I PLP-dependent aspartate aminotransferase-like (Major domain)"/>
    <property type="match status" value="1"/>
</dbReference>
<feature type="non-terminal residue" evidence="6">
    <location>
        <position position="302"/>
    </location>
</feature>
<proteinExistence type="inferred from homology"/>
<evidence type="ECO:0000256" key="2">
    <source>
        <dbReference type="ARBA" id="ARBA00022576"/>
    </source>
</evidence>
<dbReference type="InterPro" id="IPR000653">
    <property type="entry name" value="DegT/StrS_aminotransferase"/>
</dbReference>
<evidence type="ECO:0008006" key="7">
    <source>
        <dbReference type="Google" id="ProtNLM"/>
    </source>
</evidence>
<dbReference type="GO" id="GO:0000271">
    <property type="term" value="P:polysaccharide biosynthetic process"/>
    <property type="evidence" value="ECO:0007669"/>
    <property type="project" value="TreeGrafter"/>
</dbReference>
<dbReference type="InterPro" id="IPR015424">
    <property type="entry name" value="PyrdxlP-dep_Trfase"/>
</dbReference>
<dbReference type="Pfam" id="PF01041">
    <property type="entry name" value="DegT_DnrJ_EryC1"/>
    <property type="match status" value="1"/>
</dbReference>
<comment type="similarity">
    <text evidence="5">Belongs to the DegT/DnrJ/EryC1 family.</text>
</comment>
<dbReference type="CDD" id="cd00616">
    <property type="entry name" value="AHBA_syn"/>
    <property type="match status" value="1"/>
</dbReference>
<comment type="cofactor">
    <cofactor evidence="1">
        <name>pyridoxal 5'-phosphate</name>
        <dbReference type="ChEBI" id="CHEBI:597326"/>
    </cofactor>
</comment>
<sequence>EEEQQEVLKVMKSQMLTLLHGEFVSKFEEEFARYIGVKHAIAVNTGTAALHMAIAALNIGPGDEVIVPPFTFIASASSILHNNAIPIFADIDDKSYTLDPNSVRNKITEKTKAIIPVHLAGICADMSELMDIASDSEIHIIEDAAQSIGTRCYNKKVGSIGHFGCFSFYPSKNITTGEGGMVTTNDDELAEQCRLLRHHGEPEWYVYNRLGYNYRMTEIQAAIGRVQLRKIESFISIRNKNAKYLSEATSNLKGITPPFIPEYCEPAFNYWIGRLDPDVLGITKTQFLDRVPRSKVLYPKPL</sequence>
<feature type="non-terminal residue" evidence="6">
    <location>
        <position position="1"/>
    </location>
</feature>
<dbReference type="PANTHER" id="PTHR30244">
    <property type="entry name" value="TRANSAMINASE"/>
    <property type="match status" value="1"/>
</dbReference>
<dbReference type="AlphaFoldDB" id="X1ANC5"/>
<evidence type="ECO:0000256" key="1">
    <source>
        <dbReference type="ARBA" id="ARBA00001933"/>
    </source>
</evidence>